<dbReference type="KEGG" id="ccin:107263687"/>
<dbReference type="Proteomes" id="UP000694920">
    <property type="component" value="Unplaced"/>
</dbReference>
<dbReference type="RefSeq" id="XP_024936842.1">
    <property type="nucleotide sequence ID" value="XM_025081074.1"/>
</dbReference>
<evidence type="ECO:0000313" key="4">
    <source>
        <dbReference type="RefSeq" id="XP_024936842.1"/>
    </source>
</evidence>
<dbReference type="RefSeq" id="XP_024936844.1">
    <property type="nucleotide sequence ID" value="XM_025081076.1"/>
</dbReference>
<dbReference type="RefSeq" id="XP_024936846.1">
    <property type="nucleotide sequence ID" value="XM_025081078.1"/>
</dbReference>
<organism evidence="1 9">
    <name type="scientific">Cephus cinctus</name>
    <name type="common">Wheat stem sawfly</name>
    <dbReference type="NCBI Taxonomy" id="211228"/>
    <lineage>
        <taxon>Eukaryota</taxon>
        <taxon>Metazoa</taxon>
        <taxon>Ecdysozoa</taxon>
        <taxon>Arthropoda</taxon>
        <taxon>Hexapoda</taxon>
        <taxon>Insecta</taxon>
        <taxon>Pterygota</taxon>
        <taxon>Neoptera</taxon>
        <taxon>Endopterygota</taxon>
        <taxon>Hymenoptera</taxon>
        <taxon>Cephoidea</taxon>
        <taxon>Cephidae</taxon>
        <taxon>Cephus</taxon>
    </lineage>
</organism>
<accession>A0AAJ7VXX6</accession>
<evidence type="ECO:0000313" key="1">
    <source>
        <dbReference type="Proteomes" id="UP000694920"/>
    </source>
</evidence>
<evidence type="ECO:0000313" key="8">
    <source>
        <dbReference type="RefSeq" id="XP_024936846.1"/>
    </source>
</evidence>
<evidence type="ECO:0000313" key="9">
    <source>
        <dbReference type="RefSeq" id="XP_024936847.1"/>
    </source>
</evidence>
<protein>
    <submittedName>
        <fullName evidence="2 3">Uncharacterized protein LOC107263687</fullName>
    </submittedName>
</protein>
<sequence length="195" mass="22400">MASHDLEEKVIALYGEDKWKEIINLKNVKDTFEKYRLLWVWPSLDDLQWIKDIIDGLQLHGIISIGCGSGLLEWLIQKHSGIDVVGIEVDHAWWTCGYSPPLFLKKVIFIDEDNNNVEIPKSHALLFCYFNNAPAFLNYIMNYSGSTVLVIGPGEGRGSHTDPTPFDKKFSDLGWQLYKFREIGNTKDYIAVYTR</sequence>
<name>A0AAJ7VXX6_CEPCN</name>
<evidence type="ECO:0000313" key="2">
    <source>
        <dbReference type="RefSeq" id="XP_015586654.1"/>
    </source>
</evidence>
<keyword evidence="1" id="KW-1185">Reference proteome</keyword>
<proteinExistence type="predicted"/>
<evidence type="ECO:0000313" key="5">
    <source>
        <dbReference type="RefSeq" id="XP_024936843.1"/>
    </source>
</evidence>
<dbReference type="RefSeq" id="XP_024936845.1">
    <property type="nucleotide sequence ID" value="XM_025081077.1"/>
</dbReference>
<evidence type="ECO:0000313" key="3">
    <source>
        <dbReference type="RefSeq" id="XP_024936841.1"/>
    </source>
</evidence>
<reference evidence="2 3" key="1">
    <citation type="submission" date="2025-04" db="UniProtKB">
        <authorList>
            <consortium name="RefSeq"/>
        </authorList>
    </citation>
    <scope>IDENTIFICATION</scope>
</reference>
<dbReference type="RefSeq" id="XP_024936843.1">
    <property type="nucleotide sequence ID" value="XM_025081075.1"/>
</dbReference>
<dbReference type="AlphaFoldDB" id="A0AAJ7VXX6"/>
<dbReference type="RefSeq" id="XP_015586654.1">
    <property type="nucleotide sequence ID" value="XM_015731168.2"/>
</dbReference>
<gene>
    <name evidence="2 3 4 5 6 7 8 9" type="primary">LOC107263687</name>
</gene>
<dbReference type="GeneID" id="107263687"/>
<evidence type="ECO:0000313" key="7">
    <source>
        <dbReference type="RefSeq" id="XP_024936845.1"/>
    </source>
</evidence>
<dbReference type="RefSeq" id="XP_024936841.1">
    <property type="nucleotide sequence ID" value="XM_025081073.1"/>
</dbReference>
<evidence type="ECO:0000313" key="6">
    <source>
        <dbReference type="RefSeq" id="XP_024936844.1"/>
    </source>
</evidence>
<dbReference type="RefSeq" id="XP_024936847.1">
    <property type="nucleotide sequence ID" value="XM_025081079.1"/>
</dbReference>